<organism evidence="2 3">
    <name type="scientific">Histidinibacterium aquaticum</name>
    <dbReference type="NCBI Taxonomy" id="2613962"/>
    <lineage>
        <taxon>Bacteria</taxon>
        <taxon>Pseudomonadati</taxon>
        <taxon>Pseudomonadota</taxon>
        <taxon>Alphaproteobacteria</taxon>
        <taxon>Rhodobacterales</taxon>
        <taxon>Paracoccaceae</taxon>
        <taxon>Histidinibacterium</taxon>
    </lineage>
</organism>
<protein>
    <submittedName>
        <fullName evidence="2">Uncharacterized protein</fullName>
    </submittedName>
</protein>
<comment type="caution">
    <text evidence="2">The sequence shown here is derived from an EMBL/GenBank/DDBJ whole genome shotgun (WGS) entry which is preliminary data.</text>
</comment>
<feature type="chain" id="PRO_5023863362" evidence="1">
    <location>
        <begin position="30"/>
        <end position="195"/>
    </location>
</feature>
<name>A0A5J5GMN7_9RHOB</name>
<sequence length="195" mass="20140">MKGKTMLNTTSRRIALSAGVAVLALQAHAQEPDYCGAESEAWWAEEAATLDGVWSVQNGAGVLTMNGRTVPLPTGDASTASISVTAGGLTIDGGPAPGSYPLELYRGPDLNFTPEEGSAAAAANVLDGDEMSTVLGCDLNALPRLHATGTFTEPQGQVEFDLYLIVQGPGFMTGATIGRLNGGQGIARRAITFTR</sequence>
<dbReference type="RefSeq" id="WP_150444486.1">
    <property type="nucleotide sequence ID" value="NZ_VYQE01000002.1"/>
</dbReference>
<keyword evidence="3" id="KW-1185">Reference proteome</keyword>
<evidence type="ECO:0000313" key="3">
    <source>
        <dbReference type="Proteomes" id="UP000326554"/>
    </source>
</evidence>
<evidence type="ECO:0000313" key="2">
    <source>
        <dbReference type="EMBL" id="KAA9008953.1"/>
    </source>
</evidence>
<keyword evidence="1" id="KW-0732">Signal</keyword>
<proteinExistence type="predicted"/>
<accession>A0A5J5GMN7</accession>
<dbReference type="EMBL" id="VYQE01000002">
    <property type="protein sequence ID" value="KAA9008953.1"/>
    <property type="molecule type" value="Genomic_DNA"/>
</dbReference>
<dbReference type="Proteomes" id="UP000326554">
    <property type="component" value="Unassembled WGS sequence"/>
</dbReference>
<gene>
    <name evidence="2" type="ORF">F3S47_06735</name>
</gene>
<evidence type="ECO:0000256" key="1">
    <source>
        <dbReference type="SAM" id="SignalP"/>
    </source>
</evidence>
<reference evidence="2 3" key="1">
    <citation type="submission" date="2019-09" db="EMBL/GenBank/DDBJ databases">
        <authorList>
            <person name="Park J.-S."/>
            <person name="Choi H.-J."/>
        </authorList>
    </citation>
    <scope>NUCLEOTIDE SEQUENCE [LARGE SCALE GENOMIC DNA]</scope>
    <source>
        <strain evidence="2 3">176SS1-4</strain>
    </source>
</reference>
<feature type="signal peptide" evidence="1">
    <location>
        <begin position="1"/>
        <end position="29"/>
    </location>
</feature>
<dbReference type="AlphaFoldDB" id="A0A5J5GMN7"/>